<evidence type="ECO:0000259" key="8">
    <source>
        <dbReference type="Pfam" id="PF02687"/>
    </source>
</evidence>
<feature type="domain" description="MacB-like periplasmic core" evidence="9">
    <location>
        <begin position="20"/>
        <end position="221"/>
    </location>
</feature>
<proteinExistence type="inferred from homology"/>
<evidence type="ECO:0000256" key="2">
    <source>
        <dbReference type="ARBA" id="ARBA00022475"/>
    </source>
</evidence>
<dbReference type="InterPro" id="IPR050250">
    <property type="entry name" value="Macrolide_Exporter_MacB"/>
</dbReference>
<dbReference type="KEGG" id="mcub:MCBB_0644"/>
<reference evidence="10 11" key="1">
    <citation type="submission" date="2016-08" db="EMBL/GenBank/DDBJ databases">
        <authorList>
            <person name="Seilhamer J.J."/>
        </authorList>
    </citation>
    <scope>NUCLEOTIDE SEQUENCE [LARGE SCALE GENOMIC DNA]</scope>
    <source>
        <strain evidence="10">Buetzberg</strain>
    </source>
</reference>
<feature type="transmembrane region" description="Helical" evidence="7">
    <location>
        <begin position="294"/>
        <end position="318"/>
    </location>
</feature>
<evidence type="ECO:0000313" key="10">
    <source>
        <dbReference type="EMBL" id="SCG85217.1"/>
    </source>
</evidence>
<feature type="transmembrane region" description="Helical" evidence="7">
    <location>
        <begin position="249"/>
        <end position="274"/>
    </location>
</feature>
<sequence>MLDIAFKDFKAKKGRTAMCIIGIVVCVLLIGTVNLVLYEMESGLKGDLGTVNGKLYFEKNGTSYPPSGSIITESLGNEVLNRSEVDQAKSTKALFVPVQGNNNSQYTMIVGVTPGKEQAFIQNAKVTGKSSLVGESDNAVIIGSETAKNYNATVGSTITVQGNKYKVVGIMKKVGTGWPLTIDNSMIMSLSHAQSVTDMTGLVSTVIISPTGSIDSAETSLQDAYPNYTIYSQKDTKKTIDDNLSQIKIFMNMISTFIFLVSVIIIMIVMMMSVKERTKEIGTMRAIGTSKRKILALIIYESLILSLIGGVIGILLMSPTYSMLGVLMGATGVNFLSFNIPSAIVTQVLVIVFVIGTFSGLIPAYIATRISPIDALRYE</sequence>
<dbReference type="STRING" id="118062.MCBB_0644"/>
<dbReference type="Proteomes" id="UP000094707">
    <property type="component" value="Chromosome I"/>
</dbReference>
<dbReference type="RefSeq" id="WP_071906409.1">
    <property type="nucleotide sequence ID" value="NZ_LT607756.1"/>
</dbReference>
<dbReference type="GO" id="GO:0022857">
    <property type="term" value="F:transmembrane transporter activity"/>
    <property type="evidence" value="ECO:0007669"/>
    <property type="project" value="TreeGrafter"/>
</dbReference>
<dbReference type="PANTHER" id="PTHR30572">
    <property type="entry name" value="MEMBRANE COMPONENT OF TRANSPORTER-RELATED"/>
    <property type="match status" value="1"/>
</dbReference>
<dbReference type="PANTHER" id="PTHR30572:SF4">
    <property type="entry name" value="ABC TRANSPORTER PERMEASE YTRF"/>
    <property type="match status" value="1"/>
</dbReference>
<dbReference type="EMBL" id="LT607756">
    <property type="protein sequence ID" value="SCG85217.1"/>
    <property type="molecule type" value="Genomic_DNA"/>
</dbReference>
<protein>
    <submittedName>
        <fullName evidence="10">Uncharacterized protein</fullName>
    </submittedName>
</protein>
<dbReference type="Pfam" id="PF02687">
    <property type="entry name" value="FtsX"/>
    <property type="match status" value="1"/>
</dbReference>
<evidence type="ECO:0000256" key="4">
    <source>
        <dbReference type="ARBA" id="ARBA00022989"/>
    </source>
</evidence>
<feature type="transmembrane region" description="Helical" evidence="7">
    <location>
        <begin position="16"/>
        <end position="38"/>
    </location>
</feature>
<dbReference type="InterPro" id="IPR025857">
    <property type="entry name" value="MacB_PCD"/>
</dbReference>
<organism evidence="10 11">
    <name type="scientific">Methanobacterium congolense</name>
    <dbReference type="NCBI Taxonomy" id="118062"/>
    <lineage>
        <taxon>Archaea</taxon>
        <taxon>Methanobacteriati</taxon>
        <taxon>Methanobacteriota</taxon>
        <taxon>Methanomada group</taxon>
        <taxon>Methanobacteria</taxon>
        <taxon>Methanobacteriales</taxon>
        <taxon>Methanobacteriaceae</taxon>
        <taxon>Methanobacterium</taxon>
    </lineage>
</organism>
<comment type="similarity">
    <text evidence="6">Belongs to the ABC-4 integral membrane protein family.</text>
</comment>
<dbReference type="AlphaFoldDB" id="A0A1D3L0U9"/>
<dbReference type="GO" id="GO:0005886">
    <property type="term" value="C:plasma membrane"/>
    <property type="evidence" value="ECO:0007669"/>
    <property type="project" value="UniProtKB-SubCell"/>
</dbReference>
<evidence type="ECO:0000259" key="9">
    <source>
        <dbReference type="Pfam" id="PF12704"/>
    </source>
</evidence>
<name>A0A1D3L0U9_9EURY</name>
<dbReference type="OrthoDB" id="11469at2157"/>
<dbReference type="PATRIC" id="fig|129848.4.peg.651"/>
<evidence type="ECO:0000256" key="6">
    <source>
        <dbReference type="ARBA" id="ARBA00038076"/>
    </source>
</evidence>
<keyword evidence="3 7" id="KW-0812">Transmembrane</keyword>
<evidence type="ECO:0000256" key="7">
    <source>
        <dbReference type="SAM" id="Phobius"/>
    </source>
</evidence>
<evidence type="ECO:0000256" key="5">
    <source>
        <dbReference type="ARBA" id="ARBA00023136"/>
    </source>
</evidence>
<feature type="domain" description="ABC3 transporter permease C-terminal" evidence="8">
    <location>
        <begin position="252"/>
        <end position="372"/>
    </location>
</feature>
<accession>A0A1D3L0U9</accession>
<evidence type="ECO:0000256" key="1">
    <source>
        <dbReference type="ARBA" id="ARBA00004651"/>
    </source>
</evidence>
<keyword evidence="11" id="KW-1185">Reference proteome</keyword>
<keyword evidence="5 7" id="KW-0472">Membrane</keyword>
<gene>
    <name evidence="10" type="ORF">MCBB_0644</name>
</gene>
<evidence type="ECO:0000256" key="3">
    <source>
        <dbReference type="ARBA" id="ARBA00022692"/>
    </source>
</evidence>
<dbReference type="GeneID" id="30411500"/>
<comment type="subcellular location">
    <subcellularLocation>
        <location evidence="1">Cell membrane</location>
        <topology evidence="1">Multi-pass membrane protein</topology>
    </subcellularLocation>
</comment>
<feature type="transmembrane region" description="Helical" evidence="7">
    <location>
        <begin position="338"/>
        <end position="367"/>
    </location>
</feature>
<evidence type="ECO:0000313" key="11">
    <source>
        <dbReference type="Proteomes" id="UP000094707"/>
    </source>
</evidence>
<dbReference type="Pfam" id="PF12704">
    <property type="entry name" value="MacB_PCD"/>
    <property type="match status" value="1"/>
</dbReference>
<keyword evidence="4 7" id="KW-1133">Transmembrane helix</keyword>
<dbReference type="InterPro" id="IPR003838">
    <property type="entry name" value="ABC3_permease_C"/>
</dbReference>
<keyword evidence="2" id="KW-1003">Cell membrane</keyword>